<evidence type="ECO:0000256" key="1">
    <source>
        <dbReference type="SAM" id="Phobius"/>
    </source>
</evidence>
<dbReference type="RefSeq" id="WP_127056916.1">
    <property type="nucleotide sequence ID" value="NZ_RSCM01000034.1"/>
</dbReference>
<feature type="transmembrane region" description="Helical" evidence="1">
    <location>
        <begin position="195"/>
        <end position="215"/>
    </location>
</feature>
<comment type="caution">
    <text evidence="2">The sequence shown here is derived from an EMBL/GenBank/DDBJ whole genome shotgun (WGS) entry which is preliminary data.</text>
</comment>
<feature type="transmembrane region" description="Helical" evidence="1">
    <location>
        <begin position="362"/>
        <end position="389"/>
    </location>
</feature>
<feature type="transmembrane region" description="Helical" evidence="1">
    <location>
        <begin position="550"/>
        <end position="569"/>
    </location>
</feature>
<feature type="transmembrane region" description="Helical" evidence="1">
    <location>
        <begin position="520"/>
        <end position="544"/>
    </location>
</feature>
<feature type="transmembrane region" description="Helical" evidence="1">
    <location>
        <begin position="444"/>
        <end position="461"/>
    </location>
</feature>
<protein>
    <recommendedName>
        <fullName evidence="4">DUF2157 domain-containing protein</fullName>
    </recommendedName>
</protein>
<feature type="transmembrane region" description="Helical" evidence="1">
    <location>
        <begin position="849"/>
        <end position="869"/>
    </location>
</feature>
<proteinExistence type="predicted"/>
<accession>A0A433UEP3</accession>
<feature type="transmembrane region" description="Helical" evidence="1">
    <location>
        <begin position="875"/>
        <end position="891"/>
    </location>
</feature>
<feature type="transmembrane region" description="Helical" evidence="1">
    <location>
        <begin position="1129"/>
        <end position="1148"/>
    </location>
</feature>
<feature type="transmembrane region" description="Helical" evidence="1">
    <location>
        <begin position="163"/>
        <end position="183"/>
    </location>
</feature>
<feature type="transmembrane region" description="Helical" evidence="1">
    <location>
        <begin position="932"/>
        <end position="949"/>
    </location>
</feature>
<feature type="transmembrane region" description="Helical" evidence="1">
    <location>
        <begin position="900"/>
        <end position="920"/>
    </location>
</feature>
<feature type="transmembrane region" description="Helical" evidence="1">
    <location>
        <begin position="236"/>
        <end position="264"/>
    </location>
</feature>
<evidence type="ECO:0000313" key="3">
    <source>
        <dbReference type="Proteomes" id="UP000276103"/>
    </source>
</evidence>
<feature type="transmembrane region" description="Helical" evidence="1">
    <location>
        <begin position="681"/>
        <end position="697"/>
    </location>
</feature>
<feature type="transmembrane region" description="Helical" evidence="1">
    <location>
        <begin position="970"/>
        <end position="993"/>
    </location>
</feature>
<feature type="transmembrane region" description="Helical" evidence="1">
    <location>
        <begin position="576"/>
        <end position="595"/>
    </location>
</feature>
<feature type="transmembrane region" description="Helical" evidence="1">
    <location>
        <begin position="1255"/>
        <end position="1273"/>
    </location>
</feature>
<keyword evidence="1" id="KW-1133">Transmembrane helix</keyword>
<feature type="transmembrane region" description="Helical" evidence="1">
    <location>
        <begin position="135"/>
        <end position="156"/>
    </location>
</feature>
<feature type="transmembrane region" description="Helical" evidence="1">
    <location>
        <begin position="1097"/>
        <end position="1122"/>
    </location>
</feature>
<dbReference type="Proteomes" id="UP000276103">
    <property type="component" value="Unassembled WGS sequence"/>
</dbReference>
<feature type="transmembrane region" description="Helical" evidence="1">
    <location>
        <begin position="1209"/>
        <end position="1225"/>
    </location>
</feature>
<feature type="transmembrane region" description="Helical" evidence="1">
    <location>
        <begin position="795"/>
        <end position="813"/>
    </location>
</feature>
<feature type="transmembrane region" description="Helical" evidence="1">
    <location>
        <begin position="632"/>
        <end position="651"/>
    </location>
</feature>
<reference evidence="2 3" key="1">
    <citation type="journal article" date="2019" name="Genome Biol. Evol.">
        <title>Day and night: Metabolic profiles and evolutionary relationships of six axenic non-marine cyanobacteria.</title>
        <authorList>
            <person name="Will S.E."/>
            <person name="Henke P."/>
            <person name="Boedeker C."/>
            <person name="Huang S."/>
            <person name="Brinkmann H."/>
            <person name="Rohde M."/>
            <person name="Jarek M."/>
            <person name="Friedl T."/>
            <person name="Seufert S."/>
            <person name="Schumacher M."/>
            <person name="Overmann J."/>
            <person name="Neumann-Schaal M."/>
            <person name="Petersen J."/>
        </authorList>
    </citation>
    <scope>NUCLEOTIDE SEQUENCE [LARGE SCALE GENOMIC DNA]</scope>
    <source>
        <strain evidence="2 3">SAG 1403-4b</strain>
    </source>
</reference>
<sequence length="1297" mass="145670">MSSPPDRPLRIQLSLPSSHPELLAGLDTLLYLGLISDSQVRQICRESLVCSVILQTETELEKQVVFPTPKPARKPLVATLPPEPQPPAEPSFVATILQSLVAELSVRWLLFLGLFLVVLSSAVLAASQWERFPAAGQYGVLLAYTLSFCGFTFWAARQDNLRLTAQTLLIVTLLLVPVNFWAMDSFRLWQNPINWIVIAIASFALTFITVILSQTRTITNFPSGKLPLVNILGLSYLHWGWNVAGFPLIAVYLAMVSTTIITVYQNPQQNQGEQRFSGSFGIYGYVIIYALVSLLTRAIFLADVNITQLGLAIGICGGLVIWLSENNLTPNSSPQAEKGTRKTTNSTSPPELNLLWEKLGEILLFLGWLVSVWTQPAQAVVVSGISLWFCSRRLQRCSFKVDVGAIFFIGLQTTWLFWRLVPDELQKLAINTATYLTNSQNQPWALLSIALFPYIILMLVLTDRLYRDQKQELATFGEQLTLLLGVCLTMFALLNPTLLTLNLLFSTITLAIVTKRHDSLLLLVYLTHITGISTLFSTINWLSPNLNQEIWAAILLTVMVAEWVFSLSAGIWKRSAWYIGLGLAAFSFVLLFVNVQSSTYSVVYAFNSWGVIWLITPLSLTILAIRTTEQRRILNTFLSVLAVIVVQFLTLPVPETRLIGLGLGVAVMFVNTRYLRKEETAGLTIGFGLGFIAALLWDLPNLAISAWLMVDAIATLSLWLGRTVFLRRGTDLALIYAAASEKWAIALTSLELLGMTLHTTLVYQGIVTSGFFYFIATAITLGAILYRSWRQPTDWAFYGIGWCLELLTAEFLGFGEHSIIRIGIANIVLGLTTQLFGEWWRRRYQLQTLSHSFHILPLLYGTFSVILRFNTFTDWTGLYTLGIALILIGVGRRISEFKPLLYLGIIGVSISAYELLFYQMSQASGGVLGDGLIAMSALGTTIMYVYRILSPWLVTYFRLTPGELKGIAHLHWLWSSCLFLTAVTLPIQVNLYVGVGTGLFLMRYAIWQGRKNPLNIPVQRAWGIEIDEIWVYLGLLEAGIIGIYLQNLPIGRLFAEHLLPWNGALACVVAYFFYILSWEHLGWSKTPWQRVAYILPIIILLLTSQQIYPITLVTTAGFYIFLAKAANKLRFTYISVVLIDWALFNWFYDLRLTDSLWYVTPIGLSLLYIAQVDENLKLPESKTTRHSLRIFGSGLICGWAILFHHNMPLIPGAFSLIAIFAGLALRVRAFLYVGTATFFITSIHQLVIFSRRYSFLKWIVGLLVGIILIYIAANFETRRTQIDSLLRSSSNTFQEWD</sequence>
<feature type="transmembrane region" description="Helical" evidence="1">
    <location>
        <begin position="761"/>
        <end position="786"/>
    </location>
</feature>
<feature type="transmembrane region" description="Helical" evidence="1">
    <location>
        <begin position="819"/>
        <end position="837"/>
    </location>
</feature>
<evidence type="ECO:0008006" key="4">
    <source>
        <dbReference type="Google" id="ProtNLM"/>
    </source>
</evidence>
<keyword evidence="1" id="KW-0812">Transmembrane</keyword>
<feature type="transmembrane region" description="Helical" evidence="1">
    <location>
        <begin position="1029"/>
        <end position="1046"/>
    </location>
</feature>
<feature type="transmembrane region" description="Helical" evidence="1">
    <location>
        <begin position="401"/>
        <end position="418"/>
    </location>
</feature>
<evidence type="ECO:0000313" key="2">
    <source>
        <dbReference type="EMBL" id="RUS92303.1"/>
    </source>
</evidence>
<feature type="transmembrane region" description="Helical" evidence="1">
    <location>
        <begin position="306"/>
        <end position="324"/>
    </location>
</feature>
<feature type="transmembrane region" description="Helical" evidence="1">
    <location>
        <begin position="601"/>
        <end position="625"/>
    </location>
</feature>
<feature type="transmembrane region" description="Helical" evidence="1">
    <location>
        <begin position="1230"/>
        <end position="1249"/>
    </location>
</feature>
<dbReference type="OrthoDB" id="472871at2"/>
<feature type="transmembrane region" description="Helical" evidence="1">
    <location>
        <begin position="703"/>
        <end position="721"/>
    </location>
</feature>
<feature type="transmembrane region" description="Helical" evidence="1">
    <location>
        <begin position="276"/>
        <end position="294"/>
    </location>
</feature>
<gene>
    <name evidence="2" type="ORF">DSM107003_51390</name>
</gene>
<feature type="transmembrane region" description="Helical" evidence="1">
    <location>
        <begin position="1058"/>
        <end position="1077"/>
    </location>
</feature>
<keyword evidence="3" id="KW-1185">Reference proteome</keyword>
<dbReference type="EMBL" id="RSCM01000034">
    <property type="protein sequence ID" value="RUS92303.1"/>
    <property type="molecule type" value="Genomic_DNA"/>
</dbReference>
<feature type="transmembrane region" description="Helical" evidence="1">
    <location>
        <begin position="733"/>
        <end position="755"/>
    </location>
</feature>
<organism evidence="2 3">
    <name type="scientific">Trichormus variabilis SAG 1403-4b</name>
    <dbReference type="NCBI Taxonomy" id="447716"/>
    <lineage>
        <taxon>Bacteria</taxon>
        <taxon>Bacillati</taxon>
        <taxon>Cyanobacteriota</taxon>
        <taxon>Cyanophyceae</taxon>
        <taxon>Nostocales</taxon>
        <taxon>Nostocaceae</taxon>
        <taxon>Trichormus</taxon>
    </lineage>
</organism>
<name>A0A433UEP3_ANAVA</name>
<keyword evidence="1" id="KW-0472">Membrane</keyword>
<feature type="transmembrane region" description="Helical" evidence="1">
    <location>
        <begin position="108"/>
        <end position="129"/>
    </location>
</feature>